<keyword evidence="2" id="KW-0812">Transmembrane</keyword>
<feature type="transmembrane region" description="Helical" evidence="2">
    <location>
        <begin position="12"/>
        <end position="33"/>
    </location>
</feature>
<keyword evidence="4" id="KW-1185">Reference proteome</keyword>
<comment type="caution">
    <text evidence="3">The sequence shown here is derived from an EMBL/GenBank/DDBJ whole genome shotgun (WGS) entry which is preliminary data.</text>
</comment>
<evidence type="ECO:0000313" key="3">
    <source>
        <dbReference type="EMBL" id="CAD1475195.1"/>
    </source>
</evidence>
<feature type="non-terminal residue" evidence="3">
    <location>
        <position position="1"/>
    </location>
</feature>
<reference evidence="3" key="1">
    <citation type="submission" date="2020-07" db="EMBL/GenBank/DDBJ databases">
        <authorList>
            <person name="Nazaruddin N."/>
        </authorList>
    </citation>
    <scope>NUCLEOTIDE SEQUENCE</scope>
</reference>
<keyword evidence="2" id="KW-1133">Transmembrane helix</keyword>
<evidence type="ECO:0000313" key="4">
    <source>
        <dbReference type="Proteomes" id="UP000752696"/>
    </source>
</evidence>
<keyword evidence="2" id="KW-0472">Membrane</keyword>
<sequence length="215" mass="23393">QQRHPPLLLGWMFLVLPFLPASNLFITVGFVVAERVLYLPSVKYPSKIRLINVIDRTINVSQCRMDPFGCLRDANQLDGHSAQKKSDHDGNRSTSTTGMLQNSAAKQGLDVERNSSQGGSAVASPQRQDALQLRQLPARHVATEPSDPALPAGPLCACKRCTLAHGLILLTGSECGGTGNEAAVSEIHDSLRFRPCPCTLVRAKIQPELRFEDSI</sequence>
<feature type="region of interest" description="Disordered" evidence="1">
    <location>
        <begin position="79"/>
        <end position="128"/>
    </location>
</feature>
<dbReference type="PANTHER" id="PTHR44216">
    <property type="entry name" value="PROTEIN O-MANNOSYL-TRANSFERASE TMTC2"/>
    <property type="match status" value="1"/>
</dbReference>
<dbReference type="OrthoDB" id="19588at2759"/>
<accession>A0A6V7H5W7</accession>
<evidence type="ECO:0000256" key="2">
    <source>
        <dbReference type="SAM" id="Phobius"/>
    </source>
</evidence>
<gene>
    <name evidence="3" type="ORF">MHI_LOCUS525569</name>
</gene>
<evidence type="ECO:0000256" key="1">
    <source>
        <dbReference type="SAM" id="MobiDB-lite"/>
    </source>
</evidence>
<feature type="compositionally biased region" description="Polar residues" evidence="1">
    <location>
        <begin position="92"/>
        <end position="105"/>
    </location>
</feature>
<name>A0A6V7H5W7_9HYME</name>
<proteinExistence type="predicted"/>
<feature type="non-terminal residue" evidence="3">
    <location>
        <position position="215"/>
    </location>
</feature>
<dbReference type="InterPro" id="IPR052384">
    <property type="entry name" value="TMTC_O-mannosyltransferase"/>
</dbReference>
<organism evidence="3 4">
    <name type="scientific">Heterotrigona itama</name>
    <dbReference type="NCBI Taxonomy" id="395501"/>
    <lineage>
        <taxon>Eukaryota</taxon>
        <taxon>Metazoa</taxon>
        <taxon>Ecdysozoa</taxon>
        <taxon>Arthropoda</taxon>
        <taxon>Hexapoda</taxon>
        <taxon>Insecta</taxon>
        <taxon>Pterygota</taxon>
        <taxon>Neoptera</taxon>
        <taxon>Endopterygota</taxon>
        <taxon>Hymenoptera</taxon>
        <taxon>Apocrita</taxon>
        <taxon>Aculeata</taxon>
        <taxon>Apoidea</taxon>
        <taxon>Anthophila</taxon>
        <taxon>Apidae</taxon>
        <taxon>Heterotrigona</taxon>
    </lineage>
</organism>
<feature type="compositionally biased region" description="Polar residues" evidence="1">
    <location>
        <begin position="114"/>
        <end position="128"/>
    </location>
</feature>
<dbReference type="PANTHER" id="PTHR44216:SF3">
    <property type="entry name" value="PROTEIN O-MANNOSYL-TRANSFERASE TMTC2"/>
    <property type="match status" value="1"/>
</dbReference>
<dbReference type="Proteomes" id="UP000752696">
    <property type="component" value="Unassembled WGS sequence"/>
</dbReference>
<protein>
    <submittedName>
        <fullName evidence="3">Uncharacterized protein</fullName>
    </submittedName>
</protein>
<dbReference type="EMBL" id="CAJDYZ010008248">
    <property type="protein sequence ID" value="CAD1475195.1"/>
    <property type="molecule type" value="Genomic_DNA"/>
</dbReference>
<dbReference type="AlphaFoldDB" id="A0A6V7H5W7"/>